<dbReference type="Pfam" id="PF00293">
    <property type="entry name" value="NUDIX"/>
    <property type="match status" value="1"/>
</dbReference>
<keyword evidence="2 6" id="KW-0808">Transferase</keyword>
<dbReference type="Gene3D" id="3.40.50.620">
    <property type="entry name" value="HUPs"/>
    <property type="match status" value="1"/>
</dbReference>
<dbReference type="InterPro" id="IPR004821">
    <property type="entry name" value="Cyt_trans-like"/>
</dbReference>
<dbReference type="InterPro" id="IPR020084">
    <property type="entry name" value="NUDIX_hydrolase_CS"/>
</dbReference>
<dbReference type="GO" id="GO:0016779">
    <property type="term" value="F:nucleotidyltransferase activity"/>
    <property type="evidence" value="ECO:0007669"/>
    <property type="project" value="UniProtKB-KW"/>
</dbReference>
<comment type="cofactor">
    <cofactor evidence="1">
        <name>Mg(2+)</name>
        <dbReference type="ChEBI" id="CHEBI:18420"/>
    </cofactor>
</comment>
<dbReference type="InterPro" id="IPR000086">
    <property type="entry name" value="NUDIX_hydrolase_dom"/>
</dbReference>
<evidence type="ECO:0000313" key="6">
    <source>
        <dbReference type="EMBL" id="KAF1022282.1"/>
    </source>
</evidence>
<dbReference type="CDD" id="cd18873">
    <property type="entry name" value="NUDIX_NadM_like"/>
    <property type="match status" value="1"/>
</dbReference>
<organism evidence="6 7">
    <name type="scientific">Paracidovorax wautersii</name>
    <dbReference type="NCBI Taxonomy" id="1177982"/>
    <lineage>
        <taxon>Bacteria</taxon>
        <taxon>Pseudomonadati</taxon>
        <taxon>Pseudomonadota</taxon>
        <taxon>Betaproteobacteria</taxon>
        <taxon>Burkholderiales</taxon>
        <taxon>Comamonadaceae</taxon>
        <taxon>Paracidovorax</taxon>
    </lineage>
</organism>
<dbReference type="PROSITE" id="PS00893">
    <property type="entry name" value="NUDIX_BOX"/>
    <property type="match status" value="1"/>
</dbReference>
<dbReference type="PANTHER" id="PTHR21342">
    <property type="entry name" value="PHOSPHOPANTETHEINE ADENYLYLTRANSFERASE"/>
    <property type="match status" value="1"/>
</dbReference>
<keyword evidence="3 6" id="KW-0548">Nucleotidyltransferase</keyword>
<evidence type="ECO:0000256" key="2">
    <source>
        <dbReference type="ARBA" id="ARBA00022679"/>
    </source>
</evidence>
<evidence type="ECO:0000256" key="1">
    <source>
        <dbReference type="ARBA" id="ARBA00001946"/>
    </source>
</evidence>
<dbReference type="NCBIfam" id="TIGR00125">
    <property type="entry name" value="cyt_tran_rel"/>
    <property type="match status" value="1"/>
</dbReference>
<protein>
    <submittedName>
        <fullName evidence="6">Bifunctional NMN adenylyltransferase/Nudix hydrolase</fullName>
    </submittedName>
</protein>
<keyword evidence="4 6" id="KW-0378">Hydrolase</keyword>
<evidence type="ECO:0000313" key="7">
    <source>
        <dbReference type="Proteomes" id="UP000461670"/>
    </source>
</evidence>
<dbReference type="Pfam" id="PF01467">
    <property type="entry name" value="CTP_transf_like"/>
    <property type="match status" value="1"/>
</dbReference>
<dbReference type="Gene3D" id="3.90.79.10">
    <property type="entry name" value="Nucleoside Triphosphate Pyrophosphohydrolase"/>
    <property type="match status" value="1"/>
</dbReference>
<dbReference type="InterPro" id="IPR014729">
    <property type="entry name" value="Rossmann-like_a/b/a_fold"/>
</dbReference>
<reference evidence="7" key="1">
    <citation type="journal article" date="2020" name="MBio">
        <title>Horizontal gene transfer to a defensive symbiont with a reduced genome amongst a multipartite beetle microbiome.</title>
        <authorList>
            <person name="Waterworth S.C."/>
            <person name="Florez L.V."/>
            <person name="Rees E.R."/>
            <person name="Hertweck C."/>
            <person name="Kaltenpoth M."/>
            <person name="Kwan J.C."/>
        </authorList>
    </citation>
    <scope>NUCLEOTIDE SEQUENCE [LARGE SCALE GENOMIC DNA]</scope>
</reference>
<feature type="domain" description="Nudix hydrolase" evidence="5">
    <location>
        <begin position="222"/>
        <end position="358"/>
    </location>
</feature>
<dbReference type="Proteomes" id="UP000461670">
    <property type="component" value="Unassembled WGS sequence"/>
</dbReference>
<dbReference type="EMBL" id="WNDQ01000013">
    <property type="protein sequence ID" value="KAF1022282.1"/>
    <property type="molecule type" value="Genomic_DNA"/>
</dbReference>
<dbReference type="PANTHER" id="PTHR21342:SF0">
    <property type="entry name" value="BIFUNCTIONAL NMN ADENYLYLTRANSFERASE_NUDIX HYDROLASE"/>
    <property type="match status" value="1"/>
</dbReference>
<evidence type="ECO:0000256" key="3">
    <source>
        <dbReference type="ARBA" id="ARBA00022695"/>
    </source>
</evidence>
<dbReference type="PROSITE" id="PS51462">
    <property type="entry name" value="NUDIX"/>
    <property type="match status" value="1"/>
</dbReference>
<name>A0A7V8FQ84_9BURK</name>
<accession>A0A7V8FQ84</accession>
<dbReference type="SUPFAM" id="SSF52374">
    <property type="entry name" value="Nucleotidylyl transferase"/>
    <property type="match status" value="1"/>
</dbReference>
<sequence length="366" mass="40492">MAQETTRQSQPAADAAVYIGRFQVFHRGHLGMLREALARARLCVVVIGSAYQARTPKNPFFWHERAEMIRRNLSEADRARVLFVPVRDYYDLGRWEAAVRASVEQALAGQGLAGVPPLLIGHFKDVSSQYLHGFEGWPLVSLERITAAGRPLHDASQLRDALFALGREASGEVWAALGEQVPPGTLDFLRGAVAQPWFAEMAEEWRMLRAYWASWSAAPYPPTLITTDALVLCAGHVLLVQRGELPGRGLYALPGGFLNPNETLAQGARRELLEETGLALPDDLAPEQSAVFDHPDRSLRGRTVTHGFLWRLAGDTAGALPPVQGQDGAAHAVWLPVADLQGLEDRFFDDHFHMLLHMLDLPYPVY</sequence>
<comment type="caution">
    <text evidence="6">The sequence shown here is derived from an EMBL/GenBank/DDBJ whole genome shotgun (WGS) entry which is preliminary data.</text>
</comment>
<dbReference type="GO" id="GO:0016787">
    <property type="term" value="F:hydrolase activity"/>
    <property type="evidence" value="ECO:0007669"/>
    <property type="project" value="UniProtKB-KW"/>
</dbReference>
<evidence type="ECO:0000259" key="5">
    <source>
        <dbReference type="PROSITE" id="PS51462"/>
    </source>
</evidence>
<dbReference type="AlphaFoldDB" id="A0A7V8FQ84"/>
<evidence type="ECO:0000256" key="4">
    <source>
        <dbReference type="ARBA" id="ARBA00022801"/>
    </source>
</evidence>
<gene>
    <name evidence="6" type="ORF">GAK30_01253</name>
</gene>
<dbReference type="SUPFAM" id="SSF55811">
    <property type="entry name" value="Nudix"/>
    <property type="match status" value="1"/>
</dbReference>
<proteinExistence type="predicted"/>
<dbReference type="InterPro" id="IPR015797">
    <property type="entry name" value="NUDIX_hydrolase-like_dom_sf"/>
</dbReference>